<sequence length="704" mass="78127">METHVQKSLEFHPPLLNSLDSPKTLSGSLPPNSSQKTLISSDFDDNLSPLSEETAPDMAGLWSSFLDSNTRLNPCSSLAAKELENSKASSSIDWSSLTDFGNKPSVSTLLTEQKSSIVGAGLANLGNTCFLNAILQCFIHTVPLLQALLSCNHKGPCDGHSEGFCVFCNLYEHVQSSLVSTGRIVSPWKFVNNLNYFSSGFRRFQQEDAHEFLQCFLDKLESCCSDFQTKDNVHSEGDNIVKQVFGGCLISMVGCCNCGHWSDTLEPSIDFSLEIEEACDLSTALESFTKLETIEDPETKFTCENCKQQVSVEKQLRLEQVPSVAIFHLKRFKNDGSVVEKIDKYVPFPLELDMQPFTGLNQDEEELKYDLFAVVVHTGFSSTSGHFYCFIRIAPDEWYRFDDSKVVRVQQEYVLLQEAYILFYAKRGTSCFSGFIQTQKQWMDLSLLNTSPKSVLNVADVCTASASLQLNLPSDINQNRRALEQDCTKTLSGTRNNRVDDSQNKEHLTCGVPFIACDASDVASCEVDESTSLSLVNNSSDVPSSEADKSASLSVINSSCAVPSYEAKAYVLNSSDDVSSCEVDKLSSKPVLKETNSNQELVEFRNIGVIATTHRSASPEIHREDPHDAAFSISRGHLRLVDQVSCKRRLNKDLETLEREQAYALIKNNMPGPRGQQLIAAMRGSLSESSVNRKRSRKMHTISQ</sequence>
<protein>
    <recommendedName>
        <fullName evidence="8">Ubiquitin carboxyl-terminal hydrolase</fullName>
        <ecNumber evidence="8">3.4.19.12</ecNumber>
    </recommendedName>
</protein>
<dbReference type="AlphaFoldDB" id="A0ABD2XWY6"/>
<dbReference type="PROSITE" id="PS50235">
    <property type="entry name" value="USP_3"/>
    <property type="match status" value="1"/>
</dbReference>
<organism evidence="11 12">
    <name type="scientific">Cinchona calisaya</name>
    <dbReference type="NCBI Taxonomy" id="153742"/>
    <lineage>
        <taxon>Eukaryota</taxon>
        <taxon>Viridiplantae</taxon>
        <taxon>Streptophyta</taxon>
        <taxon>Embryophyta</taxon>
        <taxon>Tracheophyta</taxon>
        <taxon>Spermatophyta</taxon>
        <taxon>Magnoliopsida</taxon>
        <taxon>eudicotyledons</taxon>
        <taxon>Gunneridae</taxon>
        <taxon>Pentapetalae</taxon>
        <taxon>asterids</taxon>
        <taxon>lamiids</taxon>
        <taxon>Gentianales</taxon>
        <taxon>Rubiaceae</taxon>
        <taxon>Cinchonoideae</taxon>
        <taxon>Cinchoneae</taxon>
        <taxon>Cinchona</taxon>
    </lineage>
</organism>
<feature type="compositionally biased region" description="Polar residues" evidence="9">
    <location>
        <begin position="18"/>
        <end position="40"/>
    </location>
</feature>
<feature type="compositionally biased region" description="Basic residues" evidence="9">
    <location>
        <begin position="692"/>
        <end position="704"/>
    </location>
</feature>
<dbReference type="PROSITE" id="PS00972">
    <property type="entry name" value="USP_1"/>
    <property type="match status" value="1"/>
</dbReference>
<evidence type="ECO:0000259" key="10">
    <source>
        <dbReference type="PROSITE" id="PS50235"/>
    </source>
</evidence>
<dbReference type="Pfam" id="PF00443">
    <property type="entry name" value="UCH"/>
    <property type="match status" value="1"/>
</dbReference>
<feature type="domain" description="USP" evidence="10">
    <location>
        <begin position="120"/>
        <end position="427"/>
    </location>
</feature>
<keyword evidence="3 8" id="KW-0645">Protease</keyword>
<reference evidence="11 12" key="1">
    <citation type="submission" date="2024-11" db="EMBL/GenBank/DDBJ databases">
        <title>A near-complete genome assembly of Cinchona calisaya.</title>
        <authorList>
            <person name="Lian D.C."/>
            <person name="Zhao X.W."/>
            <person name="Wei L."/>
        </authorList>
    </citation>
    <scope>NUCLEOTIDE SEQUENCE [LARGE SCALE GENOMIC DNA]</scope>
    <source>
        <tissue evidence="11">Nenye</tissue>
    </source>
</reference>
<comment type="similarity">
    <text evidence="2 8">Belongs to the peptidase C19 family.</text>
</comment>
<comment type="catalytic activity">
    <reaction evidence="1 8">
        <text>Thiol-dependent hydrolysis of ester, thioester, amide, peptide and isopeptide bonds formed by the C-terminal Gly of ubiquitin (a 76-residue protein attached to proteins as an intracellular targeting signal).</text>
        <dbReference type="EC" id="3.4.19.12"/>
    </reaction>
</comment>
<evidence type="ECO:0000256" key="8">
    <source>
        <dbReference type="RuleBase" id="RU366025"/>
    </source>
</evidence>
<keyword evidence="6 8" id="KW-0788">Thiol protease</keyword>
<dbReference type="GO" id="GO:0004843">
    <property type="term" value="F:cysteine-type deubiquitinase activity"/>
    <property type="evidence" value="ECO:0007669"/>
    <property type="project" value="UniProtKB-UniRule"/>
</dbReference>
<evidence type="ECO:0000256" key="2">
    <source>
        <dbReference type="ARBA" id="ARBA00009085"/>
    </source>
</evidence>
<evidence type="ECO:0000256" key="6">
    <source>
        <dbReference type="ARBA" id="ARBA00022807"/>
    </source>
</evidence>
<evidence type="ECO:0000313" key="11">
    <source>
        <dbReference type="EMBL" id="KAL3499904.1"/>
    </source>
</evidence>
<keyword evidence="4 8" id="KW-0833">Ubl conjugation pathway</keyword>
<dbReference type="FunFam" id="3.90.70.10:FF:000116">
    <property type="entry name" value="Ubiquitin carboxyl-terminal hydrolase 20"/>
    <property type="match status" value="1"/>
</dbReference>
<dbReference type="PANTHER" id="PTHR24006">
    <property type="entry name" value="UBIQUITIN CARBOXYL-TERMINAL HYDROLASE"/>
    <property type="match status" value="1"/>
</dbReference>
<dbReference type="Proteomes" id="UP001630127">
    <property type="component" value="Unassembled WGS sequence"/>
</dbReference>
<dbReference type="EC" id="3.4.19.12" evidence="8"/>
<dbReference type="InterPro" id="IPR028889">
    <property type="entry name" value="USP"/>
</dbReference>
<evidence type="ECO:0000313" key="12">
    <source>
        <dbReference type="Proteomes" id="UP001630127"/>
    </source>
</evidence>
<dbReference type="PANTHER" id="PTHR24006:SF747">
    <property type="entry name" value="UBIQUITIN CARBOXYL-TERMINAL HYDROLASE 20"/>
    <property type="match status" value="1"/>
</dbReference>
<evidence type="ECO:0000256" key="4">
    <source>
        <dbReference type="ARBA" id="ARBA00022786"/>
    </source>
</evidence>
<gene>
    <name evidence="11" type="ORF">ACH5RR_038997</name>
</gene>
<dbReference type="InterPro" id="IPR018200">
    <property type="entry name" value="USP_CS"/>
</dbReference>
<evidence type="ECO:0000256" key="1">
    <source>
        <dbReference type="ARBA" id="ARBA00000707"/>
    </source>
</evidence>
<accession>A0ABD2XWY6</accession>
<dbReference type="InterPro" id="IPR050164">
    <property type="entry name" value="Peptidase_C19"/>
</dbReference>
<evidence type="ECO:0000256" key="5">
    <source>
        <dbReference type="ARBA" id="ARBA00022801"/>
    </source>
</evidence>
<name>A0ABD2XWY6_9GENT</name>
<dbReference type="SUPFAM" id="SSF54001">
    <property type="entry name" value="Cysteine proteinases"/>
    <property type="match status" value="1"/>
</dbReference>
<evidence type="ECO:0000256" key="7">
    <source>
        <dbReference type="ARBA" id="ARBA00037450"/>
    </source>
</evidence>
<comment type="function">
    <text evidence="7 8">Recognizes and hydrolyzes the peptide bond at the C-terminal Gly of ubiquitin. Involved in the processing of poly-ubiquitin precursors as well as that of ubiquitinated proteins.</text>
</comment>
<feature type="region of interest" description="Disordered" evidence="9">
    <location>
        <begin position="1"/>
        <end position="41"/>
    </location>
</feature>
<comment type="caution">
    <text evidence="11">The sequence shown here is derived from an EMBL/GenBank/DDBJ whole genome shotgun (WGS) entry which is preliminary data.</text>
</comment>
<dbReference type="InterPro" id="IPR001394">
    <property type="entry name" value="Peptidase_C19_UCH"/>
</dbReference>
<keyword evidence="5 8" id="KW-0378">Hydrolase</keyword>
<dbReference type="Gene3D" id="3.90.70.10">
    <property type="entry name" value="Cysteine proteinases"/>
    <property type="match status" value="1"/>
</dbReference>
<proteinExistence type="inferred from homology"/>
<feature type="compositionally biased region" description="Basic and acidic residues" evidence="9">
    <location>
        <begin position="1"/>
        <end position="10"/>
    </location>
</feature>
<feature type="region of interest" description="Disordered" evidence="9">
    <location>
        <begin position="684"/>
        <end position="704"/>
    </location>
</feature>
<dbReference type="GO" id="GO:0006508">
    <property type="term" value="P:proteolysis"/>
    <property type="evidence" value="ECO:0007669"/>
    <property type="project" value="UniProtKB-KW"/>
</dbReference>
<dbReference type="PROSITE" id="PS00973">
    <property type="entry name" value="USP_2"/>
    <property type="match status" value="1"/>
</dbReference>
<dbReference type="EMBL" id="JBJUIK010000016">
    <property type="protein sequence ID" value="KAL3499904.1"/>
    <property type="molecule type" value="Genomic_DNA"/>
</dbReference>
<evidence type="ECO:0000256" key="9">
    <source>
        <dbReference type="SAM" id="MobiDB-lite"/>
    </source>
</evidence>
<evidence type="ECO:0000256" key="3">
    <source>
        <dbReference type="ARBA" id="ARBA00022670"/>
    </source>
</evidence>
<keyword evidence="12" id="KW-1185">Reference proteome</keyword>
<dbReference type="InterPro" id="IPR038765">
    <property type="entry name" value="Papain-like_cys_pep_sf"/>
</dbReference>